<dbReference type="Pfam" id="PF00743">
    <property type="entry name" value="FMO-like"/>
    <property type="match status" value="1"/>
</dbReference>
<evidence type="ECO:0000256" key="4">
    <source>
        <dbReference type="ARBA" id="ARBA00022630"/>
    </source>
</evidence>
<keyword evidence="13" id="KW-1185">Reference proteome</keyword>
<dbReference type="Gene3D" id="3.50.50.60">
    <property type="entry name" value="FAD/NAD(P)-binding domain"/>
    <property type="match status" value="1"/>
</dbReference>
<dbReference type="GO" id="GO:0103075">
    <property type="term" value="F:indole-3-pyruvate monooxygenase activity"/>
    <property type="evidence" value="ECO:0007669"/>
    <property type="project" value="UniProtKB-EC"/>
</dbReference>
<organism evidence="12 13">
    <name type="scientific">Genlisea aurea</name>
    <dbReference type="NCBI Taxonomy" id="192259"/>
    <lineage>
        <taxon>Eukaryota</taxon>
        <taxon>Viridiplantae</taxon>
        <taxon>Streptophyta</taxon>
        <taxon>Embryophyta</taxon>
        <taxon>Tracheophyta</taxon>
        <taxon>Spermatophyta</taxon>
        <taxon>Magnoliopsida</taxon>
        <taxon>eudicotyledons</taxon>
        <taxon>Gunneridae</taxon>
        <taxon>Pentapetalae</taxon>
        <taxon>asterids</taxon>
        <taxon>lamiids</taxon>
        <taxon>Lamiales</taxon>
        <taxon>Lentibulariaceae</taxon>
        <taxon>Genlisea</taxon>
    </lineage>
</organism>
<dbReference type="FunFam" id="3.50.50.60:FF:000100">
    <property type="entry name" value="Flavin-containing monooxygenase"/>
    <property type="match status" value="1"/>
</dbReference>
<evidence type="ECO:0000256" key="8">
    <source>
        <dbReference type="ARBA" id="ARBA00023033"/>
    </source>
</evidence>
<dbReference type="Proteomes" id="UP000015453">
    <property type="component" value="Unassembled WGS sequence"/>
</dbReference>
<evidence type="ECO:0000256" key="5">
    <source>
        <dbReference type="ARBA" id="ARBA00022827"/>
    </source>
</evidence>
<keyword evidence="8" id="KW-0503">Monooxygenase</keyword>
<feature type="non-terminal residue" evidence="12">
    <location>
        <position position="394"/>
    </location>
</feature>
<name>S8CYC0_9LAMI</name>
<comment type="pathway">
    <text evidence="2">Plant hormone metabolism; auxin biosynthesis.</text>
</comment>
<dbReference type="PANTHER" id="PTHR43539:SF38">
    <property type="entry name" value="INDOLE-3-PYRUVATE MONOOXYGENASE YUCCA6"/>
    <property type="match status" value="1"/>
</dbReference>
<evidence type="ECO:0000256" key="3">
    <source>
        <dbReference type="ARBA" id="ARBA00009183"/>
    </source>
</evidence>
<keyword evidence="5" id="KW-0274">FAD</keyword>
<comment type="similarity">
    <text evidence="3">Belongs to the FMO family.</text>
</comment>
<keyword evidence="6" id="KW-0521">NADP</keyword>
<evidence type="ECO:0000256" key="1">
    <source>
        <dbReference type="ARBA" id="ARBA00001974"/>
    </source>
</evidence>
<proteinExistence type="inferred from homology"/>
<evidence type="ECO:0000256" key="7">
    <source>
        <dbReference type="ARBA" id="ARBA00023002"/>
    </source>
</evidence>
<accession>S8CYC0</accession>
<dbReference type="EMBL" id="AUSU01000849">
    <property type="protein sequence ID" value="EPS72404.1"/>
    <property type="molecule type" value="Genomic_DNA"/>
</dbReference>
<dbReference type="GO" id="GO:0050660">
    <property type="term" value="F:flavin adenine dinucleotide binding"/>
    <property type="evidence" value="ECO:0007669"/>
    <property type="project" value="InterPro"/>
</dbReference>
<evidence type="ECO:0000256" key="11">
    <source>
        <dbReference type="ARBA" id="ARBA00047707"/>
    </source>
</evidence>
<dbReference type="GO" id="GO:0009851">
    <property type="term" value="P:auxin biosynthetic process"/>
    <property type="evidence" value="ECO:0007669"/>
    <property type="project" value="UniProtKB-KW"/>
</dbReference>
<comment type="catalytic activity">
    <reaction evidence="11">
        <text>indole-3-pyruvate + NADPH + O2 + H(+) = (indol-3-yl)acetate + CO2 + NADP(+) + H2O</text>
        <dbReference type="Rhea" id="RHEA:34331"/>
        <dbReference type="ChEBI" id="CHEBI:15377"/>
        <dbReference type="ChEBI" id="CHEBI:15378"/>
        <dbReference type="ChEBI" id="CHEBI:15379"/>
        <dbReference type="ChEBI" id="CHEBI:16526"/>
        <dbReference type="ChEBI" id="CHEBI:17640"/>
        <dbReference type="ChEBI" id="CHEBI:30854"/>
        <dbReference type="ChEBI" id="CHEBI:57783"/>
        <dbReference type="ChEBI" id="CHEBI:58349"/>
        <dbReference type="EC" id="1.14.13.168"/>
    </reaction>
</comment>
<reference evidence="12 13" key="1">
    <citation type="journal article" date="2013" name="BMC Genomics">
        <title>The miniature genome of a carnivorous plant Genlisea aurea contains a low number of genes and short non-coding sequences.</title>
        <authorList>
            <person name="Leushkin E.V."/>
            <person name="Sutormin R.A."/>
            <person name="Nabieva E.R."/>
            <person name="Penin A.A."/>
            <person name="Kondrashov A.S."/>
            <person name="Logacheva M.D."/>
        </authorList>
    </citation>
    <scope>NUCLEOTIDE SEQUENCE [LARGE SCALE GENOMIC DNA]</scope>
</reference>
<dbReference type="InterPro" id="IPR036188">
    <property type="entry name" value="FAD/NAD-bd_sf"/>
</dbReference>
<feature type="non-terminal residue" evidence="12">
    <location>
        <position position="1"/>
    </location>
</feature>
<evidence type="ECO:0000256" key="10">
    <source>
        <dbReference type="ARBA" id="ARBA00039148"/>
    </source>
</evidence>
<protein>
    <recommendedName>
        <fullName evidence="10">indole-3-pyruvate monooxygenase</fullName>
        <ecNumber evidence="10">1.14.13.168</ecNumber>
    </recommendedName>
</protein>
<dbReference type="GO" id="GO:0050661">
    <property type="term" value="F:NADP binding"/>
    <property type="evidence" value="ECO:0007669"/>
    <property type="project" value="InterPro"/>
</dbReference>
<keyword evidence="4" id="KW-0285">Flavoprotein</keyword>
<dbReference type="SUPFAM" id="SSF51905">
    <property type="entry name" value="FAD/NAD(P)-binding domain"/>
    <property type="match status" value="2"/>
</dbReference>
<dbReference type="PANTHER" id="PTHR43539">
    <property type="entry name" value="FLAVIN-BINDING MONOOXYGENASE-LIKE PROTEIN (AFU_ORTHOLOGUE AFUA_4G09220)"/>
    <property type="match status" value="1"/>
</dbReference>
<dbReference type="AlphaFoldDB" id="S8CYC0"/>
<evidence type="ECO:0000256" key="6">
    <source>
        <dbReference type="ARBA" id="ARBA00022857"/>
    </source>
</evidence>
<dbReference type="InterPro" id="IPR020946">
    <property type="entry name" value="Flavin_mOase-like"/>
</dbReference>
<dbReference type="InterPro" id="IPR050982">
    <property type="entry name" value="Auxin_biosynth/cation_transpt"/>
</dbReference>
<evidence type="ECO:0000256" key="2">
    <source>
        <dbReference type="ARBA" id="ARBA00004814"/>
    </source>
</evidence>
<gene>
    <name evidence="12" type="ORF">M569_02353</name>
</gene>
<keyword evidence="7" id="KW-0560">Oxidoreductase</keyword>
<dbReference type="OrthoDB" id="864523at2759"/>
<comment type="caution">
    <text evidence="12">The sequence shown here is derived from an EMBL/GenBank/DDBJ whole genome shotgun (WGS) entry which is preliminary data.</text>
</comment>
<dbReference type="PRINTS" id="PR00469">
    <property type="entry name" value="PNDRDTASEII"/>
</dbReference>
<evidence type="ECO:0000256" key="9">
    <source>
        <dbReference type="ARBA" id="ARBA00023070"/>
    </source>
</evidence>
<dbReference type="EC" id="1.14.13.168" evidence="10"/>
<dbReference type="PRINTS" id="PR00368">
    <property type="entry name" value="FADPNR"/>
</dbReference>
<dbReference type="GO" id="GO:0004499">
    <property type="term" value="F:N,N-dimethylaniline monooxygenase activity"/>
    <property type="evidence" value="ECO:0007669"/>
    <property type="project" value="InterPro"/>
</dbReference>
<evidence type="ECO:0000313" key="13">
    <source>
        <dbReference type="Proteomes" id="UP000015453"/>
    </source>
</evidence>
<comment type="cofactor">
    <cofactor evidence="1">
        <name>FAD</name>
        <dbReference type="ChEBI" id="CHEBI:57692"/>
    </cofactor>
</comment>
<keyword evidence="9" id="KW-0073">Auxin biosynthesis</keyword>
<sequence>LSSKGVHSKRCVWVPSPVIIGAGPSGLAAAACLRRNGVPSVLLERSSGIASLWREKTYDRLKLHLPKQFCELPYMGFPAEFPDYPTRSQFVGYLESYAERFEIRPIFNQRVIAAEYDANLELWKVRTPETEYLSRWMVVATGENAEEFTPKIEGLEKFSGSVVHSSAYRNGENYRGRKVLVVGCGNSGMEVCLDLCNHGAVPSLVVRDRLHVLPREMLGFSTFGLSMWLMRWLPVRLVDRLVLTLSWLSIGDTSRLGLDRPQIGPLELKTRFGKTPVLDVGTMDKIRAGQIEVRPGIRRIVGEEWVEFEDGREEYFDDVVLATGYRSNVPSWLNEGGEEGGDAMFSTKDGLPNNPFPNGWKGDRGLYAVGFTRRGLLGASTDARKIADDIRRLW</sequence>
<evidence type="ECO:0000313" key="12">
    <source>
        <dbReference type="EMBL" id="EPS72404.1"/>
    </source>
</evidence>